<dbReference type="EMBL" id="LAZR01049729">
    <property type="protein sequence ID" value="KKK88956.1"/>
    <property type="molecule type" value="Genomic_DNA"/>
</dbReference>
<feature type="non-terminal residue" evidence="1">
    <location>
        <position position="1"/>
    </location>
</feature>
<evidence type="ECO:0008006" key="2">
    <source>
        <dbReference type="Google" id="ProtNLM"/>
    </source>
</evidence>
<protein>
    <recommendedName>
        <fullName evidence="2">N-acetyltransferase domain-containing protein</fullName>
    </recommendedName>
</protein>
<evidence type="ECO:0000313" key="1">
    <source>
        <dbReference type="EMBL" id="KKK88956.1"/>
    </source>
</evidence>
<name>A0A0F9BX00_9ZZZZ</name>
<dbReference type="AlphaFoldDB" id="A0A0F9BX00"/>
<organism evidence="1">
    <name type="scientific">marine sediment metagenome</name>
    <dbReference type="NCBI Taxonomy" id="412755"/>
    <lineage>
        <taxon>unclassified sequences</taxon>
        <taxon>metagenomes</taxon>
        <taxon>ecological metagenomes</taxon>
    </lineage>
</organism>
<gene>
    <name evidence="1" type="ORF">LCGC14_2737920</name>
</gene>
<comment type="caution">
    <text evidence="1">The sequence shown here is derived from an EMBL/GenBank/DDBJ whole genome shotgun (WGS) entry which is preliminary data.</text>
</comment>
<accession>A0A0F9BX00</accession>
<sequence>DRVMDLFTKFLPLEDKIKALSKKLMEEPLYLSDEFRDYELIHKILFNGFSNKNNIFYEIGASSQNGGIFGGIIGFVNIIPEFKCEIVFKLWSPGIWGFRFKTQIKELIKTIMEKYNLKRIATETADERMMRMGKIWGLKVEGRFKYAFRWEDKMYTIYKMRVLREEIE</sequence>
<reference evidence="1" key="1">
    <citation type="journal article" date="2015" name="Nature">
        <title>Complex archaea that bridge the gap between prokaryotes and eukaryotes.</title>
        <authorList>
            <person name="Spang A."/>
            <person name="Saw J.H."/>
            <person name="Jorgensen S.L."/>
            <person name="Zaremba-Niedzwiedzka K."/>
            <person name="Martijn J."/>
            <person name="Lind A.E."/>
            <person name="van Eijk R."/>
            <person name="Schleper C."/>
            <person name="Guy L."/>
            <person name="Ettema T.J."/>
        </authorList>
    </citation>
    <scope>NUCLEOTIDE SEQUENCE</scope>
</reference>
<proteinExistence type="predicted"/>